<comment type="caution">
    <text evidence="1">The sequence shown here is derived from an EMBL/GenBank/DDBJ whole genome shotgun (WGS) entry which is preliminary data.</text>
</comment>
<sequence length="320" mass="36437">MVSSSFCTYKLCINPDFNYLCVIFGIYYFVYNQCHRDHQQDAGWCQEMPERKPLVDEILHSIFFLGRVINSKFVPNYIFNVDEVLVHLQRNYPGPFQQYLSQLPKRGPFSCVLDMAVMINGQENEDKIKQSLSELVSSLSGNEPKRLSSSTLCVSQKSTSSERHYGVSVSTSGHNASKILIAASCLSTWDEYVAAAVMTFFPENERKSDFDGTIKLPPHVRCQAFNIIDGEEKPPCKSCENLFGLSTDESKEWPYGNCAEAECLSNLLKREADVRMEAAPKSPLYTESSRIKARDNLLNVLRAVLKEVHFKWEDENFYSP</sequence>
<protein>
    <submittedName>
        <fullName evidence="1">Uncharacterized protein</fullName>
    </submittedName>
</protein>
<proteinExistence type="predicted"/>
<evidence type="ECO:0000313" key="1">
    <source>
        <dbReference type="EMBL" id="KAK2830128.1"/>
    </source>
</evidence>
<name>A0AA88M763_CHASR</name>
<accession>A0AA88M763</accession>
<reference evidence="1" key="1">
    <citation type="submission" date="2023-07" db="EMBL/GenBank/DDBJ databases">
        <title>Chromosome-level Genome Assembly of Striped Snakehead (Channa striata).</title>
        <authorList>
            <person name="Liu H."/>
        </authorList>
    </citation>
    <scope>NUCLEOTIDE SEQUENCE</scope>
    <source>
        <strain evidence="1">Gz</strain>
        <tissue evidence="1">Muscle</tissue>
    </source>
</reference>
<keyword evidence="2" id="KW-1185">Reference proteome</keyword>
<organism evidence="1 2">
    <name type="scientific">Channa striata</name>
    <name type="common">Snakehead murrel</name>
    <name type="synonym">Ophicephalus striatus</name>
    <dbReference type="NCBI Taxonomy" id="64152"/>
    <lineage>
        <taxon>Eukaryota</taxon>
        <taxon>Metazoa</taxon>
        <taxon>Chordata</taxon>
        <taxon>Craniata</taxon>
        <taxon>Vertebrata</taxon>
        <taxon>Euteleostomi</taxon>
        <taxon>Actinopterygii</taxon>
        <taxon>Neopterygii</taxon>
        <taxon>Teleostei</taxon>
        <taxon>Neoteleostei</taxon>
        <taxon>Acanthomorphata</taxon>
        <taxon>Anabantaria</taxon>
        <taxon>Anabantiformes</taxon>
        <taxon>Channoidei</taxon>
        <taxon>Channidae</taxon>
        <taxon>Channa</taxon>
    </lineage>
</organism>
<dbReference type="Proteomes" id="UP001187415">
    <property type="component" value="Unassembled WGS sequence"/>
</dbReference>
<dbReference type="EMBL" id="JAUPFM010000014">
    <property type="protein sequence ID" value="KAK2830128.1"/>
    <property type="molecule type" value="Genomic_DNA"/>
</dbReference>
<evidence type="ECO:0000313" key="2">
    <source>
        <dbReference type="Proteomes" id="UP001187415"/>
    </source>
</evidence>
<gene>
    <name evidence="1" type="ORF">Q5P01_018059</name>
</gene>
<dbReference type="AlphaFoldDB" id="A0AA88M763"/>